<sequence length="469" mass="54102">MLKKIKKLTLISPVIGLPLMALSCQETTIAQREMKNGDSINTYYNVKYDLPYDKLSEKEKESIVNFFANTSEEELLKPQAIYAGKIENAPEIQASYYENRYFNLRDENGELNKIVITLASAGVSYTTAQTKRKEVAITSDNNHYNVNKTFEWKVYKWNSTNRKLGWIESIPASVKSKLLVSIPFEFDLHLVNETNYPTTFDQSKAEAINIPWEDEKVRKNWIDGTIIKWKDGDTIAFKPDLETNDVLYRKMESSLYPQESDRQRGNIDEELIGTITVRIASIDTPEKAVSDKESNPYEYNYAMLATKFGQNNWPKGTRVRLFTKGGLDSFGRITGNIFVGENYQYSYSTEIVRAGYTVPLRKETNDKDTSSPEYYITYPISKALRQAYNEGNGLFKDYKTIEGVISFVYQQKPPSPDSVKYLWDYSFTDSSYQDLYSWVKKYGYDYVYQAAEIKADVEAHEEANNRNTN</sequence>
<feature type="domain" description="TNase-like" evidence="2">
    <location>
        <begin position="220"/>
        <end position="397"/>
    </location>
</feature>
<evidence type="ECO:0000256" key="1">
    <source>
        <dbReference type="SAM" id="SignalP"/>
    </source>
</evidence>
<evidence type="ECO:0000259" key="2">
    <source>
        <dbReference type="PROSITE" id="PS50830"/>
    </source>
</evidence>
<dbReference type="SMART" id="SM00318">
    <property type="entry name" value="SNc"/>
    <property type="match status" value="1"/>
</dbReference>
<keyword evidence="4" id="KW-1185">Reference proteome</keyword>
<dbReference type="STRING" id="29557.MGALLINA_00710"/>
<dbReference type="PATRIC" id="fig|29557.3.peg.54"/>
<dbReference type="RefSeq" id="WP_063625844.1">
    <property type="nucleotide sequence ID" value="NZ_LVLH01000014.1"/>
</dbReference>
<organism evidence="3 4">
    <name type="scientific">Mycoplasmopsis gallinarum</name>
    <dbReference type="NCBI Taxonomy" id="29557"/>
    <lineage>
        <taxon>Bacteria</taxon>
        <taxon>Bacillati</taxon>
        <taxon>Mycoplasmatota</taxon>
        <taxon>Mycoplasmoidales</taxon>
        <taxon>Metamycoplasmataceae</taxon>
        <taxon>Mycoplasmopsis</taxon>
    </lineage>
</organism>
<protein>
    <submittedName>
        <fullName evidence="3">Lipoprotein, nuclease family</fullName>
    </submittedName>
</protein>
<dbReference type="PROSITE" id="PS51257">
    <property type="entry name" value="PROKAR_LIPOPROTEIN"/>
    <property type="match status" value="1"/>
</dbReference>
<dbReference type="AlphaFoldDB" id="A0A168RQH0"/>
<name>A0A168RQH0_9BACT</name>
<dbReference type="Proteomes" id="UP000076983">
    <property type="component" value="Unassembled WGS sequence"/>
</dbReference>
<comment type="caution">
    <text evidence="3">The sequence shown here is derived from an EMBL/GenBank/DDBJ whole genome shotgun (WGS) entry which is preliminary data.</text>
</comment>
<keyword evidence="3" id="KW-0449">Lipoprotein</keyword>
<proteinExistence type="predicted"/>
<dbReference type="Gene3D" id="2.40.50.90">
    <property type="match status" value="1"/>
</dbReference>
<keyword evidence="1" id="KW-0732">Signal</keyword>
<evidence type="ECO:0000313" key="3">
    <source>
        <dbReference type="EMBL" id="OAB49194.1"/>
    </source>
</evidence>
<accession>A0A168RQH0</accession>
<dbReference type="SUPFAM" id="SSF50199">
    <property type="entry name" value="Staphylococcal nuclease"/>
    <property type="match status" value="1"/>
</dbReference>
<dbReference type="InterPro" id="IPR035437">
    <property type="entry name" value="SNase_OB-fold_sf"/>
</dbReference>
<dbReference type="PROSITE" id="PS50830">
    <property type="entry name" value="TNASE_3"/>
    <property type="match status" value="1"/>
</dbReference>
<dbReference type="Pfam" id="PF00565">
    <property type="entry name" value="SNase"/>
    <property type="match status" value="1"/>
</dbReference>
<feature type="chain" id="PRO_5007900073" evidence="1">
    <location>
        <begin position="24"/>
        <end position="469"/>
    </location>
</feature>
<feature type="signal peptide" evidence="1">
    <location>
        <begin position="1"/>
        <end position="23"/>
    </location>
</feature>
<evidence type="ECO:0000313" key="4">
    <source>
        <dbReference type="Proteomes" id="UP000076983"/>
    </source>
</evidence>
<reference evidence="3 4" key="1">
    <citation type="submission" date="2016-03" db="EMBL/GenBank/DDBJ databases">
        <title>Genome sequence of Mycoplasma gallinarum strain Mgn_IPT.</title>
        <authorList>
            <person name="Yacoub E."/>
            <person name="Sirand-Pugnet P."/>
            <person name="Barre A."/>
            <person name="Maurier F."/>
            <person name="Blanchard A."/>
            <person name="Ben Abdelmoumen B.M."/>
        </authorList>
    </citation>
    <scope>NUCLEOTIDE SEQUENCE [LARGE SCALE GENOMIC DNA]</scope>
    <source>
        <strain evidence="3 4">Mgn_IPT</strain>
    </source>
</reference>
<dbReference type="EMBL" id="LVLH01000014">
    <property type="protein sequence ID" value="OAB49194.1"/>
    <property type="molecule type" value="Genomic_DNA"/>
</dbReference>
<dbReference type="OrthoDB" id="398206at2"/>
<gene>
    <name evidence="3" type="ORF">MGALLINA_00710</name>
</gene>
<dbReference type="InterPro" id="IPR016071">
    <property type="entry name" value="Staphylococal_nuclease_OB-fold"/>
</dbReference>